<dbReference type="Proteomes" id="UP000028623">
    <property type="component" value="Unassembled WGS sequence"/>
</dbReference>
<dbReference type="PANTHER" id="PTHR12526:SF630">
    <property type="entry name" value="GLYCOSYLTRANSFERASE"/>
    <property type="match status" value="1"/>
</dbReference>
<dbReference type="RefSeq" id="WP_034972973.1">
    <property type="nucleotide sequence ID" value="NZ_FOFI01000002.1"/>
</dbReference>
<comment type="caution">
    <text evidence="2">The sequence shown here is derived from an EMBL/GenBank/DDBJ whole genome shotgun (WGS) entry which is preliminary data.</text>
</comment>
<name>A0A085BL84_9FLAO</name>
<dbReference type="PANTHER" id="PTHR12526">
    <property type="entry name" value="GLYCOSYLTRANSFERASE"/>
    <property type="match status" value="1"/>
</dbReference>
<gene>
    <name evidence="2" type="ORF">IO89_01135</name>
</gene>
<evidence type="ECO:0000259" key="1">
    <source>
        <dbReference type="Pfam" id="PF00534"/>
    </source>
</evidence>
<accession>A0A085BL84</accession>
<dbReference type="AlphaFoldDB" id="A0A085BL84"/>
<evidence type="ECO:0000313" key="2">
    <source>
        <dbReference type="EMBL" id="KFC23229.1"/>
    </source>
</evidence>
<organism evidence="2 3">
    <name type="scientific">Epilithonimonas lactis</name>
    <dbReference type="NCBI Taxonomy" id="421072"/>
    <lineage>
        <taxon>Bacteria</taxon>
        <taxon>Pseudomonadati</taxon>
        <taxon>Bacteroidota</taxon>
        <taxon>Flavobacteriia</taxon>
        <taxon>Flavobacteriales</taxon>
        <taxon>Weeksellaceae</taxon>
        <taxon>Chryseobacterium group</taxon>
        <taxon>Epilithonimonas</taxon>
    </lineage>
</organism>
<dbReference type="SUPFAM" id="SSF53756">
    <property type="entry name" value="UDP-Glycosyltransferase/glycogen phosphorylase"/>
    <property type="match status" value="1"/>
</dbReference>
<keyword evidence="3" id="KW-1185">Reference proteome</keyword>
<protein>
    <recommendedName>
        <fullName evidence="1">Glycosyl transferase family 1 domain-containing protein</fullName>
    </recommendedName>
</protein>
<dbReference type="Pfam" id="PF00534">
    <property type="entry name" value="Glycos_transf_1"/>
    <property type="match status" value="1"/>
</dbReference>
<feature type="domain" description="Glycosyl transferase family 1" evidence="1">
    <location>
        <begin position="191"/>
        <end position="348"/>
    </location>
</feature>
<dbReference type="Gene3D" id="3.40.50.2000">
    <property type="entry name" value="Glycogen Phosphorylase B"/>
    <property type="match status" value="2"/>
</dbReference>
<sequence>MTIVFNTDQIYLHGGIEKVMATKANYFANIPGVEVCIVTTEQQGNLTRYHLDSKIQLLDLGINYDRSKSYFSRSNFFKLFQHFKQQQKLFETLDPDVIISPNYNFDHYWLPFIHQKSKKIKERHSSRFYEKEERQSASFVKKIKFWLDDIIDKKYDHIVVLNKDEEKYLASKNGVVIPNPVEIPVFACELTNKKVMAAGRIAPVKGFDELIKAWEIINHRFPDWELHIYGENYSGTKEMLEELIENLNLGKKIIFKGNVSDLPKEMLDYSIYAMSSETECFPTVLLEALSVGLPIVSYDCPNGPRHIIEDKEDGFLVKHKDPRDLADKMMVLMNDEILRKRIGKNAKEHSFRFSNTKVMKKWCELLNLRNV</sequence>
<dbReference type="OrthoDB" id="9811239at2"/>
<dbReference type="EMBL" id="JPLY01000001">
    <property type="protein sequence ID" value="KFC23229.1"/>
    <property type="molecule type" value="Genomic_DNA"/>
</dbReference>
<dbReference type="InterPro" id="IPR001296">
    <property type="entry name" value="Glyco_trans_1"/>
</dbReference>
<dbReference type="CDD" id="cd03820">
    <property type="entry name" value="GT4_AmsD-like"/>
    <property type="match status" value="1"/>
</dbReference>
<dbReference type="STRING" id="421072.SAMN04488097_1182"/>
<reference evidence="2 3" key="1">
    <citation type="submission" date="2014-07" db="EMBL/GenBank/DDBJ databases">
        <title>Epilithonimonas lactis LMG 22401 Genome.</title>
        <authorList>
            <person name="Pipes S.E."/>
            <person name="Stropko S.J."/>
        </authorList>
    </citation>
    <scope>NUCLEOTIDE SEQUENCE [LARGE SCALE GENOMIC DNA]</scope>
    <source>
        <strain evidence="2 3">LMG 24401</strain>
    </source>
</reference>
<proteinExistence type="predicted"/>
<evidence type="ECO:0000313" key="3">
    <source>
        <dbReference type="Proteomes" id="UP000028623"/>
    </source>
</evidence>
<dbReference type="GO" id="GO:0016757">
    <property type="term" value="F:glycosyltransferase activity"/>
    <property type="evidence" value="ECO:0007669"/>
    <property type="project" value="InterPro"/>
</dbReference>
<dbReference type="eggNOG" id="COG0438">
    <property type="taxonomic scope" value="Bacteria"/>
</dbReference>